<sequence length="124" mass="14233">MKCLWNSPKYFSFLFATPNGVPGPVAHLFIRFQKRIRGSHHGVRSDFSTRPPISISPESEVPTASSSKNLQEVAFCQQVEDIESCCLQFQHFDLHFRSDVYHNILEFQKTRPRSPCHLDLTVPS</sequence>
<keyword evidence="3" id="KW-1185">Reference proteome</keyword>
<protein>
    <submittedName>
        <fullName evidence="2">Uncharacterized protein</fullName>
    </submittedName>
</protein>
<dbReference type="Proteomes" id="UP001054945">
    <property type="component" value="Unassembled WGS sequence"/>
</dbReference>
<proteinExistence type="predicted"/>
<name>A0AAV4TRM1_CAEEX</name>
<evidence type="ECO:0000313" key="2">
    <source>
        <dbReference type="EMBL" id="GIY47671.1"/>
    </source>
</evidence>
<organism evidence="2 3">
    <name type="scientific">Caerostris extrusa</name>
    <name type="common">Bark spider</name>
    <name type="synonym">Caerostris bankana</name>
    <dbReference type="NCBI Taxonomy" id="172846"/>
    <lineage>
        <taxon>Eukaryota</taxon>
        <taxon>Metazoa</taxon>
        <taxon>Ecdysozoa</taxon>
        <taxon>Arthropoda</taxon>
        <taxon>Chelicerata</taxon>
        <taxon>Arachnida</taxon>
        <taxon>Araneae</taxon>
        <taxon>Araneomorphae</taxon>
        <taxon>Entelegynae</taxon>
        <taxon>Araneoidea</taxon>
        <taxon>Araneidae</taxon>
        <taxon>Caerostris</taxon>
    </lineage>
</organism>
<accession>A0AAV4TRM1</accession>
<evidence type="ECO:0000256" key="1">
    <source>
        <dbReference type="SAM" id="MobiDB-lite"/>
    </source>
</evidence>
<dbReference type="AlphaFoldDB" id="A0AAV4TRM1"/>
<evidence type="ECO:0000313" key="3">
    <source>
        <dbReference type="Proteomes" id="UP001054945"/>
    </source>
</evidence>
<dbReference type="EMBL" id="BPLR01011609">
    <property type="protein sequence ID" value="GIY47671.1"/>
    <property type="molecule type" value="Genomic_DNA"/>
</dbReference>
<gene>
    <name evidence="2" type="ORF">CEXT_588781</name>
</gene>
<feature type="region of interest" description="Disordered" evidence="1">
    <location>
        <begin position="41"/>
        <end position="67"/>
    </location>
</feature>
<comment type="caution">
    <text evidence="2">The sequence shown here is derived from an EMBL/GenBank/DDBJ whole genome shotgun (WGS) entry which is preliminary data.</text>
</comment>
<feature type="compositionally biased region" description="Low complexity" evidence="1">
    <location>
        <begin position="51"/>
        <end position="60"/>
    </location>
</feature>
<reference evidence="2 3" key="1">
    <citation type="submission" date="2021-06" db="EMBL/GenBank/DDBJ databases">
        <title>Caerostris extrusa draft genome.</title>
        <authorList>
            <person name="Kono N."/>
            <person name="Arakawa K."/>
        </authorList>
    </citation>
    <scope>NUCLEOTIDE SEQUENCE [LARGE SCALE GENOMIC DNA]</scope>
</reference>